<dbReference type="HOGENOM" id="CLU_066192_31_1_9"/>
<dbReference type="STRING" id="767817.Desgi_4537"/>
<gene>
    <name evidence="2" type="ORF">Desgi_4537</name>
</gene>
<dbReference type="OrthoDB" id="9804186at2"/>
<dbReference type="EMBL" id="CP003273">
    <property type="protein sequence ID" value="AGL03765.1"/>
    <property type="molecule type" value="Genomic_DNA"/>
</dbReference>
<name>R4KT43_9FIRM</name>
<dbReference type="InterPro" id="IPR010982">
    <property type="entry name" value="Lambda_DNA-bd_dom_sf"/>
</dbReference>
<feature type="domain" description="HTH cro/C1-type" evidence="1">
    <location>
        <begin position="41"/>
        <end position="61"/>
    </location>
</feature>
<protein>
    <submittedName>
        <fullName evidence="2">Putative transcriptional regulator</fullName>
    </submittedName>
</protein>
<dbReference type="Proteomes" id="UP000013520">
    <property type="component" value="Chromosome"/>
</dbReference>
<proteinExistence type="predicted"/>
<organism evidence="2 3">
    <name type="scientific">Desulfoscipio gibsoniae DSM 7213</name>
    <dbReference type="NCBI Taxonomy" id="767817"/>
    <lineage>
        <taxon>Bacteria</taxon>
        <taxon>Bacillati</taxon>
        <taxon>Bacillota</taxon>
        <taxon>Clostridia</taxon>
        <taxon>Eubacteriales</taxon>
        <taxon>Desulfallaceae</taxon>
        <taxon>Desulfoscipio</taxon>
    </lineage>
</organism>
<dbReference type="Gene3D" id="1.10.260.40">
    <property type="entry name" value="lambda repressor-like DNA-binding domains"/>
    <property type="match status" value="1"/>
</dbReference>
<evidence type="ECO:0000259" key="1">
    <source>
        <dbReference type="PROSITE" id="PS50943"/>
    </source>
</evidence>
<dbReference type="eggNOG" id="COG3655">
    <property type="taxonomic scope" value="Bacteria"/>
</dbReference>
<dbReference type="SUPFAM" id="SSF47413">
    <property type="entry name" value="lambda repressor-like DNA-binding domains"/>
    <property type="match status" value="1"/>
</dbReference>
<dbReference type="CDD" id="cd00093">
    <property type="entry name" value="HTH_XRE"/>
    <property type="match status" value="1"/>
</dbReference>
<dbReference type="PROSITE" id="PS50943">
    <property type="entry name" value="HTH_CROC1"/>
    <property type="match status" value="1"/>
</dbReference>
<dbReference type="KEGG" id="dgi:Desgi_4537"/>
<sequence>MRTSYKKLWKLLIDRDMLKKDLRETAGISTASMAKLGKGENVTTDVLVKICKALDCDISDIVEIVEE</sequence>
<keyword evidence="3" id="KW-1185">Reference proteome</keyword>
<dbReference type="RefSeq" id="WP_006524176.1">
    <property type="nucleotide sequence ID" value="NC_021184.1"/>
</dbReference>
<evidence type="ECO:0000313" key="3">
    <source>
        <dbReference type="Proteomes" id="UP000013520"/>
    </source>
</evidence>
<dbReference type="GO" id="GO:0003677">
    <property type="term" value="F:DNA binding"/>
    <property type="evidence" value="ECO:0007669"/>
    <property type="project" value="InterPro"/>
</dbReference>
<dbReference type="InterPro" id="IPR001387">
    <property type="entry name" value="Cro/C1-type_HTH"/>
</dbReference>
<accession>R4KT43</accession>
<dbReference type="Pfam" id="PF13443">
    <property type="entry name" value="HTH_26"/>
    <property type="match status" value="1"/>
</dbReference>
<dbReference type="AlphaFoldDB" id="R4KT43"/>
<reference evidence="2 3" key="1">
    <citation type="submission" date="2012-01" db="EMBL/GenBank/DDBJ databases">
        <title>Complete sequence of Desulfotomaculum gibsoniae DSM 7213.</title>
        <authorList>
            <consortium name="US DOE Joint Genome Institute"/>
            <person name="Lucas S."/>
            <person name="Han J."/>
            <person name="Lapidus A."/>
            <person name="Cheng J.-F."/>
            <person name="Goodwin L."/>
            <person name="Pitluck S."/>
            <person name="Peters L."/>
            <person name="Ovchinnikova G."/>
            <person name="Teshima H."/>
            <person name="Detter J.C."/>
            <person name="Han C."/>
            <person name="Tapia R."/>
            <person name="Land M."/>
            <person name="Hauser L."/>
            <person name="Kyrpides N."/>
            <person name="Ivanova N."/>
            <person name="Pagani I."/>
            <person name="Parshina S."/>
            <person name="Plugge C."/>
            <person name="Muyzer G."/>
            <person name="Kuever J."/>
            <person name="Ivanova A."/>
            <person name="Nazina T."/>
            <person name="Klenk H.-P."/>
            <person name="Brambilla E."/>
            <person name="Spring S."/>
            <person name="Stams A.F."/>
            <person name="Woyke T."/>
        </authorList>
    </citation>
    <scope>NUCLEOTIDE SEQUENCE [LARGE SCALE GENOMIC DNA]</scope>
    <source>
        <strain evidence="2 3">DSM 7213</strain>
    </source>
</reference>
<evidence type="ECO:0000313" key="2">
    <source>
        <dbReference type="EMBL" id="AGL03765.1"/>
    </source>
</evidence>